<accession>A0A0C1MS84</accession>
<comment type="caution">
    <text evidence="3">The sequence shown here is derived from an EMBL/GenBank/DDBJ whole genome shotgun (WGS) entry which is preliminary data.</text>
</comment>
<keyword evidence="2" id="KW-1133">Transmembrane helix</keyword>
<evidence type="ECO:0000256" key="2">
    <source>
        <dbReference type="SAM" id="Phobius"/>
    </source>
</evidence>
<name>A0A0C1MS84_9GAMM</name>
<dbReference type="AlphaFoldDB" id="A0A0C1MS84"/>
<reference evidence="3 4" key="1">
    <citation type="submission" date="2014-12" db="EMBL/GenBank/DDBJ databases">
        <title>Draft Genome Sequence of Pseudoalteromonas luteoviolacea HI1.</title>
        <authorList>
            <person name="Asahina A.Y."/>
            <person name="Hadfield M.G."/>
        </authorList>
    </citation>
    <scope>NUCLEOTIDE SEQUENCE [LARGE SCALE GENOMIC DNA]</scope>
    <source>
        <strain evidence="3 4">HI1</strain>
    </source>
</reference>
<keyword evidence="2" id="KW-0812">Transmembrane</keyword>
<dbReference type="Proteomes" id="UP000031327">
    <property type="component" value="Unassembled WGS sequence"/>
</dbReference>
<dbReference type="EMBL" id="JWIC01000005">
    <property type="protein sequence ID" value="KID57593.1"/>
    <property type="molecule type" value="Genomic_DNA"/>
</dbReference>
<organism evidence="3 4">
    <name type="scientific">Pseudoalteromonas luteoviolacea</name>
    <dbReference type="NCBI Taxonomy" id="43657"/>
    <lineage>
        <taxon>Bacteria</taxon>
        <taxon>Pseudomonadati</taxon>
        <taxon>Pseudomonadota</taxon>
        <taxon>Gammaproteobacteria</taxon>
        <taxon>Alteromonadales</taxon>
        <taxon>Pseudoalteromonadaceae</taxon>
        <taxon>Pseudoalteromonas</taxon>
    </lineage>
</organism>
<feature type="transmembrane region" description="Helical" evidence="2">
    <location>
        <begin position="20"/>
        <end position="40"/>
    </location>
</feature>
<keyword evidence="2" id="KW-0472">Membrane</keyword>
<feature type="region of interest" description="Disordered" evidence="1">
    <location>
        <begin position="48"/>
        <end position="68"/>
    </location>
</feature>
<evidence type="ECO:0000313" key="3">
    <source>
        <dbReference type="EMBL" id="KID57593.1"/>
    </source>
</evidence>
<evidence type="ECO:0000313" key="4">
    <source>
        <dbReference type="Proteomes" id="UP000031327"/>
    </source>
</evidence>
<proteinExistence type="predicted"/>
<dbReference type="RefSeq" id="WP_039609363.1">
    <property type="nucleotide sequence ID" value="NZ_JWIC01000005.1"/>
</dbReference>
<evidence type="ECO:0000256" key="1">
    <source>
        <dbReference type="SAM" id="MobiDB-lite"/>
    </source>
</evidence>
<gene>
    <name evidence="3" type="ORF">JF50_10460</name>
</gene>
<sequence length="80" mass="8271">MKDQSITPAKQGATNGKKKFISLGVVSLMLVAGISVANVGTETEISTNNELNARNGGPSIPPEKPSDSKSILEIFSGLVS</sequence>
<protein>
    <submittedName>
        <fullName evidence="3">Uncharacterized protein</fullName>
    </submittedName>
</protein>